<organism evidence="1 2">
    <name type="scientific">Pisolithus microcarpus 441</name>
    <dbReference type="NCBI Taxonomy" id="765257"/>
    <lineage>
        <taxon>Eukaryota</taxon>
        <taxon>Fungi</taxon>
        <taxon>Dikarya</taxon>
        <taxon>Basidiomycota</taxon>
        <taxon>Agaricomycotina</taxon>
        <taxon>Agaricomycetes</taxon>
        <taxon>Agaricomycetidae</taxon>
        <taxon>Boletales</taxon>
        <taxon>Sclerodermatineae</taxon>
        <taxon>Pisolithaceae</taxon>
        <taxon>Pisolithus</taxon>
    </lineage>
</organism>
<dbReference type="HOGENOM" id="CLU_2211011_0_0_1"/>
<protein>
    <submittedName>
        <fullName evidence="1">Uncharacterized protein</fullName>
    </submittedName>
</protein>
<dbReference type="EMBL" id="KN833710">
    <property type="protein sequence ID" value="KIK25224.1"/>
    <property type="molecule type" value="Genomic_DNA"/>
</dbReference>
<reference evidence="1 2" key="1">
    <citation type="submission" date="2014-04" db="EMBL/GenBank/DDBJ databases">
        <authorList>
            <consortium name="DOE Joint Genome Institute"/>
            <person name="Kuo A."/>
            <person name="Kohler A."/>
            <person name="Costa M.D."/>
            <person name="Nagy L.G."/>
            <person name="Floudas D."/>
            <person name="Copeland A."/>
            <person name="Barry K.W."/>
            <person name="Cichocki N."/>
            <person name="Veneault-Fourrey C."/>
            <person name="LaButti K."/>
            <person name="Lindquist E.A."/>
            <person name="Lipzen A."/>
            <person name="Lundell T."/>
            <person name="Morin E."/>
            <person name="Murat C."/>
            <person name="Sun H."/>
            <person name="Tunlid A."/>
            <person name="Henrissat B."/>
            <person name="Grigoriev I.V."/>
            <person name="Hibbett D.S."/>
            <person name="Martin F."/>
            <person name="Nordberg H.P."/>
            <person name="Cantor M.N."/>
            <person name="Hua S.X."/>
        </authorList>
    </citation>
    <scope>NUCLEOTIDE SEQUENCE [LARGE SCALE GENOMIC DNA]</scope>
    <source>
        <strain evidence="1 2">441</strain>
    </source>
</reference>
<dbReference type="AlphaFoldDB" id="A0A0C9ZGU5"/>
<proteinExistence type="predicted"/>
<keyword evidence="2" id="KW-1185">Reference proteome</keyword>
<evidence type="ECO:0000313" key="1">
    <source>
        <dbReference type="EMBL" id="KIK25224.1"/>
    </source>
</evidence>
<gene>
    <name evidence="1" type="ORF">PISMIDRAFT_677484</name>
</gene>
<evidence type="ECO:0000313" key="2">
    <source>
        <dbReference type="Proteomes" id="UP000054018"/>
    </source>
</evidence>
<dbReference type="Proteomes" id="UP000054018">
    <property type="component" value="Unassembled WGS sequence"/>
</dbReference>
<sequence length="107" mass="12052">MTHLIRLQYRRARVSYCIGTLFPTQSDKRVWKCQVADPCVAATRLPDFPPASHLWPFTWSVSGKVANPCVAATRLPDFPPPSHLWPLLGVCLGLRVDVRAFSTFRST</sequence>
<accession>A0A0C9ZGU5</accession>
<name>A0A0C9ZGU5_9AGAM</name>
<reference evidence="2" key="2">
    <citation type="submission" date="2015-01" db="EMBL/GenBank/DDBJ databases">
        <title>Evolutionary Origins and Diversification of the Mycorrhizal Mutualists.</title>
        <authorList>
            <consortium name="DOE Joint Genome Institute"/>
            <consortium name="Mycorrhizal Genomics Consortium"/>
            <person name="Kohler A."/>
            <person name="Kuo A."/>
            <person name="Nagy L.G."/>
            <person name="Floudas D."/>
            <person name="Copeland A."/>
            <person name="Barry K.W."/>
            <person name="Cichocki N."/>
            <person name="Veneault-Fourrey C."/>
            <person name="LaButti K."/>
            <person name="Lindquist E.A."/>
            <person name="Lipzen A."/>
            <person name="Lundell T."/>
            <person name="Morin E."/>
            <person name="Murat C."/>
            <person name="Riley R."/>
            <person name="Ohm R."/>
            <person name="Sun H."/>
            <person name="Tunlid A."/>
            <person name="Henrissat B."/>
            <person name="Grigoriev I.V."/>
            <person name="Hibbett D.S."/>
            <person name="Martin F."/>
        </authorList>
    </citation>
    <scope>NUCLEOTIDE SEQUENCE [LARGE SCALE GENOMIC DNA]</scope>
    <source>
        <strain evidence="2">441</strain>
    </source>
</reference>